<name>B3PMZ3_META1</name>
<keyword evidence="3" id="KW-1185">Reference proteome</keyword>
<gene>
    <name evidence="2" type="ordered locus">MARTH_orf601</name>
</gene>
<sequence>MLLVIQSFEQLQKYAKKGRNSKARLNCLLETNYLETSKSFSSILGQKLIEHKTISSTNKNETISISEQKEDLMSLSDLKYKTLI</sequence>
<evidence type="ECO:0000313" key="3">
    <source>
        <dbReference type="Proteomes" id="UP000008812"/>
    </source>
</evidence>
<evidence type="ECO:0000259" key="1">
    <source>
        <dbReference type="Pfam" id="PF12696"/>
    </source>
</evidence>
<proteinExistence type="predicted"/>
<dbReference type="EMBL" id="CP001047">
    <property type="protein sequence ID" value="ACF07395.1"/>
    <property type="molecule type" value="Genomic_DNA"/>
</dbReference>
<feature type="domain" description="TraD/TraG TraM recognition site" evidence="1">
    <location>
        <begin position="2"/>
        <end position="78"/>
    </location>
</feature>
<dbReference type="Pfam" id="PF12696">
    <property type="entry name" value="TraG-D_C"/>
    <property type="match status" value="1"/>
</dbReference>
<accession>B3PMZ3</accession>
<protein>
    <recommendedName>
        <fullName evidence="1">TraD/TraG TraM recognition site domain-containing protein</fullName>
    </recommendedName>
</protein>
<evidence type="ECO:0000313" key="2">
    <source>
        <dbReference type="EMBL" id="ACF07395.1"/>
    </source>
</evidence>
<dbReference type="RefSeq" id="WP_012498352.1">
    <property type="nucleotide sequence ID" value="NC_011025.1"/>
</dbReference>
<dbReference type="AlphaFoldDB" id="B3PMZ3"/>
<reference evidence="2 3" key="1">
    <citation type="journal article" date="2008" name="Infect. Immun.">
        <title>Genome of Mycoplasma arthritidis.</title>
        <authorList>
            <person name="Dybvig K."/>
            <person name="Zuhua C."/>
            <person name="Lao P."/>
            <person name="Jordan D.S."/>
            <person name="French C.T."/>
            <person name="Tu A.H."/>
            <person name="Loraine A.E."/>
        </authorList>
    </citation>
    <scope>NUCLEOTIDE SEQUENCE [LARGE SCALE GENOMIC DNA]</scope>
    <source>
        <strain evidence="2 3">158L3-1</strain>
    </source>
</reference>
<dbReference type="HOGENOM" id="CLU_2523926_0_0_14"/>
<dbReference type="Proteomes" id="UP000008812">
    <property type="component" value="Chromosome"/>
</dbReference>
<dbReference type="KEGG" id="mat:MARTH_orf601"/>
<dbReference type="InterPro" id="IPR032689">
    <property type="entry name" value="TraG-D_C"/>
</dbReference>
<organism evidence="2 3">
    <name type="scientific">Metamycoplasma arthritidis (strain 158L3-1)</name>
    <name type="common">Mycoplasma arthritidis</name>
    <dbReference type="NCBI Taxonomy" id="243272"/>
    <lineage>
        <taxon>Bacteria</taxon>
        <taxon>Bacillati</taxon>
        <taxon>Mycoplasmatota</taxon>
        <taxon>Mycoplasmoidales</taxon>
        <taxon>Metamycoplasmataceae</taxon>
        <taxon>Metamycoplasma</taxon>
    </lineage>
</organism>